<feature type="compositionally biased region" description="Polar residues" evidence="1">
    <location>
        <begin position="1558"/>
        <end position="1577"/>
    </location>
</feature>
<feature type="region of interest" description="Disordered" evidence="1">
    <location>
        <begin position="1104"/>
        <end position="1216"/>
    </location>
</feature>
<dbReference type="EMBL" id="CDMY01000982">
    <property type="protein sequence ID" value="CEM38351.1"/>
    <property type="molecule type" value="Genomic_DNA"/>
</dbReference>
<protein>
    <recommendedName>
        <fullName evidence="5">Fragile site-associated protein C-terminal domain-containing protein</fullName>
    </recommendedName>
</protein>
<feature type="compositionally biased region" description="Acidic residues" evidence="1">
    <location>
        <begin position="1141"/>
        <end position="1152"/>
    </location>
</feature>
<dbReference type="OrthoDB" id="10051416at2759"/>
<feature type="compositionally biased region" description="Pro residues" evidence="1">
    <location>
        <begin position="1891"/>
        <end position="1900"/>
    </location>
</feature>
<feature type="region of interest" description="Disordered" evidence="1">
    <location>
        <begin position="3491"/>
        <end position="3510"/>
    </location>
</feature>
<feature type="compositionally biased region" description="Basic and acidic residues" evidence="1">
    <location>
        <begin position="428"/>
        <end position="439"/>
    </location>
</feature>
<feature type="region of interest" description="Disordered" evidence="1">
    <location>
        <begin position="2260"/>
        <end position="2280"/>
    </location>
</feature>
<reference evidence="3 4" key="1">
    <citation type="submission" date="2014-11" db="EMBL/GenBank/DDBJ databases">
        <authorList>
            <person name="Zhu J."/>
            <person name="Qi W."/>
            <person name="Song R."/>
        </authorList>
    </citation>
    <scope>NUCLEOTIDE SEQUENCE [LARGE SCALE GENOMIC DNA]</scope>
</reference>
<feature type="region of interest" description="Disordered" evidence="1">
    <location>
        <begin position="1623"/>
        <end position="1673"/>
    </location>
</feature>
<feature type="region of interest" description="Disordered" evidence="1">
    <location>
        <begin position="3113"/>
        <end position="3142"/>
    </location>
</feature>
<dbReference type="GO" id="GO:0016020">
    <property type="term" value="C:membrane"/>
    <property type="evidence" value="ECO:0007669"/>
    <property type="project" value="InterPro"/>
</dbReference>
<feature type="compositionally biased region" description="Polar residues" evidence="1">
    <location>
        <begin position="2220"/>
        <end position="2231"/>
    </location>
</feature>
<feature type="compositionally biased region" description="Low complexity" evidence="1">
    <location>
        <begin position="4340"/>
        <end position="4349"/>
    </location>
</feature>
<keyword evidence="2" id="KW-1133">Transmembrane helix</keyword>
<feature type="region of interest" description="Disordered" evidence="1">
    <location>
        <begin position="3722"/>
        <end position="3755"/>
    </location>
</feature>
<evidence type="ECO:0000256" key="2">
    <source>
        <dbReference type="SAM" id="Phobius"/>
    </source>
</evidence>
<feature type="region of interest" description="Disordered" evidence="1">
    <location>
        <begin position="1441"/>
        <end position="1477"/>
    </location>
</feature>
<evidence type="ECO:0000313" key="3">
    <source>
        <dbReference type="EMBL" id="CEM38351.1"/>
    </source>
</evidence>
<feature type="region of interest" description="Disordered" evidence="1">
    <location>
        <begin position="3006"/>
        <end position="3058"/>
    </location>
</feature>
<feature type="compositionally biased region" description="Acidic residues" evidence="1">
    <location>
        <begin position="3044"/>
        <end position="3058"/>
    </location>
</feature>
<feature type="region of interest" description="Disordered" evidence="1">
    <location>
        <begin position="149"/>
        <end position="213"/>
    </location>
</feature>
<dbReference type="InterPro" id="IPR029636">
    <property type="entry name" value="Csf1"/>
</dbReference>
<feature type="region of interest" description="Disordered" evidence="1">
    <location>
        <begin position="1891"/>
        <end position="1921"/>
    </location>
</feature>
<feature type="compositionally biased region" description="Basic and acidic residues" evidence="1">
    <location>
        <begin position="4001"/>
        <end position="4016"/>
    </location>
</feature>
<feature type="region of interest" description="Disordered" evidence="1">
    <location>
        <begin position="2863"/>
        <end position="2907"/>
    </location>
</feature>
<sequence length="4551" mass="492146">MQSRDQLTGFEKGHSLTAYALYSTFLVLIIAFYLMVFSRLLAMVLVKLINSCVLRGKTHLQARSVSLSLLGGKFVLSHVRYTTTSVSVLLTRLEVRCRYWRRIVHTPYSSGSHPHRVTIQLHGVEVLVYSNAARYKHLEQVIARRKKEEAQEEAKHRRIMGRIAQLTKRMTGRHKKRQEDPADESDGTLPDEQKDETVEQTDAQGGADDLLVEEGDNDPLVEAIAAAVPRFFRLCPSVELKVERSCVKIGSSKIPTVVILSVRTLHGTHMATNRQEYPREDPYRVETDLSLNNVKLLCDENPTAVDSVELQARHQRLVQEDLLERARNSFVEFFKKMDWRFLDDTDEQEDHTSATQKRPVFPNQRMRSGLFDRRRTRRLARVSEENGAEDDRGPTRESRRRGGRGKRASENADDVDEELRVQIAAENDDSRTSPQEETRATPTTSPNTPDGRPGEERDKGTAQRPYAKYSPFREAADGDTPKDNTLRKAQMEVLRIDGTLRVKIDYDQPGVCVDTKTPLPKMMVGLTATAPCCLTYSPWTDHQRELLLSILYPFDWEDSRPYRAKAKKIRATHTLELSVDFAQGIEARVPFCSQTRWCQLSLHTPESAQIHCAIPWALVTSADLKHHATVKMDKVTVDCLLPSRHKGQFLTVESFSIAADVHYPLRWNEKQLWDFTFRFAKASLWLTRELIDAISCLLTEWGGDRPDSGWVCFIPAVYTLTYDFHDAELILPAAKHNVLNYPLALRDTLCIILHTRALNIQTSQAFLVYISEVATMDFRINCDTAAAAVSFPSGHPLGLDSEARTGPGRQPPLPAYPRAINHVGYDVDVGSPSAGGRYWTSPEVDGRGLGVALQWEGLACGGRYSGFYNLNPSYRDHLTLNIDASSVTLSCEGHVLHTLQWLADNMGGPYVLSCTTSQYDHDARENWLARHHEVTRFRDGDTVIPINDFEVFLEVDCQDVSFLLPSSLSTDILSAPSPVNRSSTRDFVVTSVCDPLVVTSPGVRVVMRGTNAFVDVVVEMDDIHMDLEGDGEGVCVQGLRFHNHAIFSPLPDLVPCFCSLSPSIGRLSGRISPAHIGRLVHSARCVSHQWNVAELAVPGQRACCDPESPLSSLPPSPTDSPTGHHHHVRFASTILSTTQDDGTDEAASDNDDEGRRTISAPPAVLKKEMISHASTRKSQRSSVSSNKTGLSESVLERIDTRAAAESPMPMEERPWRRRLPPEIARMKGTVVKAREGQRLHLAVNVVDVRLGAVRVAVPLNGHVTVASIPYGLHLCKDTRFCNLFHQHIRGQVPMVRIVTYRSVTATTGRPAHQSALREIVCDTLMDVRGGGVILSGKRNPHGLTKDVQDAYLSEQGRHALTATACVHPTSQHDWPLDLPHHQHGTATSDLPHISTVYFDRQDEQWDADNATEERPVSVMSLKGVFDSLPGTIGDPAEMVCESSGRRRRQRQMVRATVSSPERVQDIDQGQPDKAATATVPLSIPIPQRRTMSDLFSRDSSSVVLLPPPTAQQQSRRTSLGEFVARRSPPTEEASPISLSDIELEGSASGAGRRDTYGSYESLQTPPSFALDAQQSKSRSWHSVGEELNDSKSGTHTHTKGEAEDDSFMDDDLSSFVSCEEENATCAPSDHHPPTRAAAATTRSVHFKRSSRSSIGHQQNAKTLVSQPSLEVRRGDARQWRTEIPARAPTALSVPSESDDEADREGRWAHRGSLLQSPQRQREYFDKMNEGQRMAVEAIRRQDDGCDERAACAKVCGARIVLRSADECAGEGVGVPYPVKPPGRRRPSKVQQRSAESRCHFVPYSSLKGPFQRAINEPTPLTGGPFTVTHVSLQTTTAKQDNRQVEGVLVRISHHGMSHLVDLMASSTTSWSTTPSRTYLALFDTFEFAAFAPPPAPPLPPQRRRKSQGGIEGESASVTTQADVWSIGGPSVSLVVEMEGSRGTAGIEEDRGDEPEAGEEDGTMYGEHTPKEGQGGIFAAPQSADRAASRIEMKTLHLCIRSSATHLAPPSLHAAFCDIDAIHWHIYRKTIDNSERPAFSQELVRAVSERAAGPRVAEGGQRDGYGGVRFDVVGGRFRLHMPVGTEGGVMEMEVGDVVMRVTDGVAPLAVDTCAVAIQALGADIREVRQRTTSHVNDGWTQLLSEIFTADALRSFGRPDGTSLDYVAQHASMCACVRAGRRLINAHLIGLVERHRIVTRHQLIRSTYDAWMTPLLDFMKQPSSTQPTTLGNPSQPPPAALNAPWDLRIALTSTAEVRYERKMPTPTTETRHTAAPAASMSVPVSPALPARTLDDGAPIVAVRAGSVEEAGGQKAKGAERRRSSIATLSPQTPPNPSLAIAPPVAAPATVLVSRLALTTTSLILQLPAAAVAPAPAPAAGGEGEGNSEGADVSSVCASLSVSSVHCVVEPGVLQLAGTLSSIVESIQAATASLTPALEPAAAHADISPITRTTTSALRGDRRHSPSYPHRLMLSKTEVPRPKQRPRHASLTSLTLSSPRRDSLVSIDPKLMLMTDAASPKAGEKAMAPAAAKDKGASEVVKERLSRPWTLTAVVRQYGFAMCSSLADEGKAGNGDDETVMLRITTANNSATGDASEAVRYTLISSTATSCDKAGHHLSIQNALAGFGSFCVSIERLDGHCLVPSAACTSATKNGSKSAACTSATKNGSKYGACTGLSVDGLLAQLPLYLITPAFAKGIRAFVDAWGGAAKAIEADEGDQEAGHDEAEADGAFPVLQEGTFGNPLALQHVMRATDSRIVYYPSPAIGLSYGIAAVSLGLEVTGLSSAAPVSSLLGASTDSLKGGRAQVVVVVNAGISTHSLTFMERSQGAITRRGHSLPAVDAAGSFAFKAWRESASIRSQQSLGSSADLSPFQRVEAQSEQSGPSHRGSSASSISPSPSPSPSAPRSSGDMVLKATLTVAQINVSIGLEEMRHLLVIANQLSVSVVPAVISASSESIQHVPPPPPKAADASLSTVVQRLRVAIDLTFQGVALRVSATTGSMRFQTSATRFSVRKEAPSSSHQHHDSSMASDKEGSAAPRSASAPTEDNDDEPAGGDADEGTVEGLMLASCQPQHVADLLISTKHVLLAVTRRIEMQEVRSPVHPLHAIKRSVSVPQLPDMSDEPADGNQDHKCTGGGSPKTATVEGRHGQQMADKEASALEITAEVTTQIEASRRNARLEVKQPRVVAHPGCHDTLMNVAIEYYEVARPFLIDAETRRADTHEEDIAAEAVALPPLPVGKRSRSTHLETLKKIDEGLQQSLEALFHQHRGTAQASRDRERAEEREATRGEGVGRRSFAFEVSVQHLEAYSPTLQGLASFFTTRMETTVTLNRPEGDRVEVGARSMVHDLKGCVSCALVVDPLASLGLFHRNEFWRSPQAHEGSLGVSVCDMAFNAGLSLAEHTSSDQDDTTPATPISSSGGLAPRSVVVSVSGHFGMESTDVYVDSKAIRATRTFCAAWMPGSRGHVGRERGQRRLRALRRVRRAQSMAAELVPSPPSFSATPSQTSWPSSRTRTDIFASYGAGEASPTTFHFDVSAKVSKVTAHTHGAAPAPAQHPAALVRPLKSPTAPSTPTAPLALEPIPLPDVDCRLLCTGGGDDTPTLLYVHLPPFFLSLSAAWVQSLVNVARTIKRRAGVEGGGGGSPMAAGGGGVGERGDQQMATVMGMDDLRRSVSVGESLGRRPVFLQLSANTITVSVTVPITPSDILVVTHLEEGFNLTQSWGMHQLSSPQDDDDDDQPDRDTCHRQQAEGGGRRGEGLEVPLHINFVHLPACEAYITFSSAAPSRVFSLDVKGLNIQHSAAVGLRNDADLPLVTVHHFQRELRVQYNNRYMDRLAALIMALHKLTAEFEIHQETSLSPPHSPATTHTLDEIEAGAEGVVAGASSSLMVHSTVHYMRVVGDMRHPASVGSEMTFTVQPLELSIVEPGRMESGLRMDALTIAVRASNLRWHSEPLLRGGGGVGVLLIEGSVRHVARDKVTKSTTAAPQGEEEGEDGGEASGSSDDDRGGCREGETEYRAAHSWRAEVTPVELELTYDRKPLIEFWGQQLGLECADTEVTADGDSQFSTTGYGRLFVQCTPSSPTAADACADGDNEQPCEEAVIRAGQSQLVARELTVKVCPAAVRSLTAVASVLADSCRAQWESAQRRLSPPLSAGAQAAAEFGSLAQRHLQPPPAPFASPTVSPGAAAAAAAPLLPVPSPSAVVDLLEGRAHGSITVRMEHVHLYLFSETLTDRSALHICLPEGEIGFNASPLTDTTPQYVHLTGAAAAAAGDTASALPERLPPQTRSLALAFEPIHLHKDPAPARGGALPPPNVQIIVIPHMMTHLRTLELFDIVNTKETASPPAASASSRQPGAVSQSPAMSPSSWSCVRADELGVSATVHYSFRSDFRHPIEVSPNVAHYTFVRTVIDAFTLAVAGANPERGMQRRQQDTATQGGGSVLPVVGSPGLQLSSSTTSALSPSSSAVDVGRLSRLLTLKLCLHSREFERHEFVLEPQLHRLEGWTPSLEWVLKSLQLDRDFLPSNAHTNLSDPLEQVLVAILRFLASSRRSLT</sequence>
<keyword evidence="2" id="KW-0812">Transmembrane</keyword>
<feature type="region of interest" description="Disordered" evidence="1">
    <location>
        <begin position="4340"/>
        <end position="4364"/>
    </location>
</feature>
<feature type="compositionally biased region" description="Basic and acidic residues" evidence="1">
    <location>
        <begin position="474"/>
        <end position="485"/>
    </location>
</feature>
<feature type="compositionally biased region" description="Polar residues" evidence="1">
    <location>
        <begin position="3408"/>
        <end position="3418"/>
    </location>
</feature>
<name>A0A0G4H3P6_VITBC</name>
<feature type="region of interest" description="Disordered" evidence="1">
    <location>
        <begin position="346"/>
        <end position="485"/>
    </location>
</feature>
<feature type="compositionally biased region" description="Polar residues" evidence="1">
    <location>
        <begin position="1651"/>
        <end position="1668"/>
    </location>
</feature>
<dbReference type="Proteomes" id="UP000041254">
    <property type="component" value="Unassembled WGS sequence"/>
</dbReference>
<feature type="region of interest" description="Disordered" evidence="1">
    <location>
        <begin position="1687"/>
        <end position="1717"/>
    </location>
</feature>
<feature type="region of interest" description="Disordered" evidence="1">
    <location>
        <begin position="1940"/>
        <end position="1961"/>
    </location>
</feature>
<dbReference type="GO" id="GO:0006113">
    <property type="term" value="P:fermentation"/>
    <property type="evidence" value="ECO:0007669"/>
    <property type="project" value="InterPro"/>
</dbReference>
<dbReference type="VEuPathDB" id="CryptoDB:Vbra_6528"/>
<evidence type="ECO:0000313" key="4">
    <source>
        <dbReference type="Proteomes" id="UP000041254"/>
    </source>
</evidence>
<feature type="compositionally biased region" description="Polar residues" evidence="1">
    <location>
        <begin position="3496"/>
        <end position="3510"/>
    </location>
</feature>
<feature type="region of interest" description="Disordered" evidence="1">
    <location>
        <begin position="2220"/>
        <end position="2240"/>
    </location>
</feature>
<dbReference type="PANTHER" id="PTHR32085">
    <property type="entry name" value="PROTEIN CSF1"/>
    <property type="match status" value="1"/>
</dbReference>
<dbReference type="PANTHER" id="PTHR32085:SF3">
    <property type="entry name" value="PROTEIN CSF1"/>
    <property type="match status" value="1"/>
</dbReference>
<proteinExistence type="predicted"/>
<feature type="region of interest" description="Disordered" evidence="1">
    <location>
        <begin position="3975"/>
        <end position="4016"/>
    </location>
</feature>
<feature type="region of interest" description="Disordered" evidence="1">
    <location>
        <begin position="3399"/>
        <end position="3420"/>
    </location>
</feature>
<feature type="region of interest" description="Disordered" evidence="1">
    <location>
        <begin position="2448"/>
        <end position="2492"/>
    </location>
</feature>
<evidence type="ECO:0008006" key="5">
    <source>
        <dbReference type="Google" id="ProtNLM"/>
    </source>
</evidence>
<keyword evidence="2" id="KW-0472">Membrane</keyword>
<accession>A0A0G4H3P6</accession>
<gene>
    <name evidence="3" type="ORF">Vbra_6528</name>
</gene>
<feature type="region of interest" description="Disordered" evidence="1">
    <location>
        <begin position="3266"/>
        <end position="3287"/>
    </location>
</feature>
<feature type="compositionally biased region" description="Basic and acidic residues" evidence="1">
    <location>
        <begin position="3010"/>
        <end position="3032"/>
    </location>
</feature>
<organism evidence="3 4">
    <name type="scientific">Vitrella brassicaformis (strain CCMP3155)</name>
    <dbReference type="NCBI Taxonomy" id="1169540"/>
    <lineage>
        <taxon>Eukaryota</taxon>
        <taxon>Sar</taxon>
        <taxon>Alveolata</taxon>
        <taxon>Colpodellida</taxon>
        <taxon>Vitrellaceae</taxon>
        <taxon>Vitrella</taxon>
    </lineage>
</organism>
<feature type="compositionally biased region" description="Acidic residues" evidence="1">
    <location>
        <begin position="1949"/>
        <end position="1961"/>
    </location>
</feature>
<feature type="compositionally biased region" description="Low complexity" evidence="1">
    <location>
        <begin position="2880"/>
        <end position="2894"/>
    </location>
</feature>
<feature type="transmembrane region" description="Helical" evidence="2">
    <location>
        <begin position="21"/>
        <end position="46"/>
    </location>
</feature>
<keyword evidence="4" id="KW-1185">Reference proteome</keyword>
<feature type="compositionally biased region" description="Basic and acidic residues" evidence="1">
    <location>
        <begin position="381"/>
        <end position="397"/>
    </location>
</feature>
<feature type="region of interest" description="Disordered" evidence="1">
    <location>
        <begin position="2306"/>
        <end position="2335"/>
    </location>
</feature>
<feature type="compositionally biased region" description="Basic and acidic residues" evidence="1">
    <location>
        <begin position="3738"/>
        <end position="3755"/>
    </location>
</feature>
<evidence type="ECO:0000256" key="1">
    <source>
        <dbReference type="SAM" id="MobiDB-lite"/>
    </source>
</evidence>
<feature type="compositionally biased region" description="Basic and acidic residues" evidence="1">
    <location>
        <begin position="452"/>
        <end position="461"/>
    </location>
</feature>
<feature type="region of interest" description="Disordered" evidence="1">
    <location>
        <begin position="1499"/>
        <end position="1609"/>
    </location>
</feature>
<dbReference type="InParanoid" id="A0A0G4H3P6"/>
<feature type="compositionally biased region" description="Basic and acidic residues" evidence="1">
    <location>
        <begin position="3273"/>
        <end position="3287"/>
    </location>
</feature>